<feature type="chain" id="PRO_5047340789" evidence="1">
    <location>
        <begin position="35"/>
        <end position="175"/>
    </location>
</feature>
<dbReference type="PANTHER" id="PTHR37089">
    <property type="entry name" value="PROTEIN U-RELATED"/>
    <property type="match status" value="1"/>
</dbReference>
<dbReference type="EMBL" id="JBGBZA010000002">
    <property type="protein sequence ID" value="MEY9318994.1"/>
    <property type="molecule type" value="Genomic_DNA"/>
</dbReference>
<dbReference type="GeneID" id="92952966"/>
<evidence type="ECO:0000313" key="4">
    <source>
        <dbReference type="Proteomes" id="UP001565471"/>
    </source>
</evidence>
<evidence type="ECO:0000259" key="2">
    <source>
        <dbReference type="Pfam" id="PF05229"/>
    </source>
</evidence>
<proteinExistence type="predicted"/>
<keyword evidence="1" id="KW-0732">Signal</keyword>
<gene>
    <name evidence="3" type="ORF">ABIF29_005793</name>
</gene>
<dbReference type="InterPro" id="IPR007893">
    <property type="entry name" value="Spore_coat_U/FanG"/>
</dbReference>
<evidence type="ECO:0000313" key="3">
    <source>
        <dbReference type="EMBL" id="MEY9318994.1"/>
    </source>
</evidence>
<evidence type="ECO:0000256" key="1">
    <source>
        <dbReference type="SAM" id="SignalP"/>
    </source>
</evidence>
<sequence length="175" mass="17536">MGKCFRRRAGLPSTALAGGLVIAVASLAPQLARAATATGQFNVTITIQSNCVVQSATDLAFGSQGVLSANVDAQSTISVQCTNTTPYTVGISAGNGAGATTAARKMTGTAAATVTYSVYRDAARSLVWGTTIGTDTLAGIGNGNPQPITVYGRVPPQATPAAGGYSDTLTVTVTY</sequence>
<dbReference type="RefSeq" id="WP_240536899.1">
    <property type="nucleotide sequence ID" value="NZ_BJNL01000013.1"/>
</dbReference>
<keyword evidence="4" id="KW-1185">Reference proteome</keyword>
<organism evidence="3 4">
    <name type="scientific">Bradyrhizobium elkanii</name>
    <dbReference type="NCBI Taxonomy" id="29448"/>
    <lineage>
        <taxon>Bacteria</taxon>
        <taxon>Pseudomonadati</taxon>
        <taxon>Pseudomonadota</taxon>
        <taxon>Alphaproteobacteria</taxon>
        <taxon>Hyphomicrobiales</taxon>
        <taxon>Nitrobacteraceae</taxon>
        <taxon>Bradyrhizobium</taxon>
    </lineage>
</organism>
<comment type="caution">
    <text evidence="3">The sequence shown here is derived from an EMBL/GenBank/DDBJ whole genome shotgun (WGS) entry which is preliminary data.</text>
</comment>
<name>A0ABV4F7B4_BRAEL</name>
<dbReference type="SMART" id="SM00972">
    <property type="entry name" value="SCPU"/>
    <property type="match status" value="1"/>
</dbReference>
<dbReference type="Pfam" id="PF05229">
    <property type="entry name" value="SCPU"/>
    <property type="match status" value="1"/>
</dbReference>
<feature type="signal peptide" evidence="1">
    <location>
        <begin position="1"/>
        <end position="34"/>
    </location>
</feature>
<dbReference type="InterPro" id="IPR053167">
    <property type="entry name" value="Spore_coat_component"/>
</dbReference>
<reference evidence="3 4" key="1">
    <citation type="submission" date="2024-07" db="EMBL/GenBank/DDBJ databases">
        <title>Genomic Encyclopedia of Type Strains, Phase V (KMG-V): Genome sequencing to study the core and pangenomes of soil and plant-associated prokaryotes.</title>
        <authorList>
            <person name="Whitman W."/>
        </authorList>
    </citation>
    <scope>NUCLEOTIDE SEQUENCE [LARGE SCALE GENOMIC DNA]</scope>
    <source>
        <strain evidence="3 4">USDA 415</strain>
    </source>
</reference>
<dbReference type="Proteomes" id="UP001565471">
    <property type="component" value="Unassembled WGS sequence"/>
</dbReference>
<protein>
    <submittedName>
        <fullName evidence="3">Spore coat protein U-like protein</fullName>
    </submittedName>
</protein>
<accession>A0ABV4F7B4</accession>
<feature type="domain" description="Spore coat protein U/FanG" evidence="2">
    <location>
        <begin position="38"/>
        <end position="172"/>
    </location>
</feature>
<dbReference type="PANTHER" id="PTHR37089:SF4">
    <property type="entry name" value="EXPORTED PROTEIN"/>
    <property type="match status" value="1"/>
</dbReference>